<evidence type="ECO:0000256" key="1">
    <source>
        <dbReference type="SAM" id="MobiDB-lite"/>
    </source>
</evidence>
<gene>
    <name evidence="3" type="ordered locus">PPA1777</name>
</gene>
<keyword evidence="2" id="KW-0472">Membrane</keyword>
<dbReference type="Proteomes" id="UP000000603">
    <property type="component" value="Chromosome"/>
</dbReference>
<organism evidence="3 4">
    <name type="scientific">Cutibacterium acnes (strain DSM 16379 / KPA171202)</name>
    <name type="common">Propionibacterium acnes</name>
    <dbReference type="NCBI Taxonomy" id="267747"/>
    <lineage>
        <taxon>Bacteria</taxon>
        <taxon>Bacillati</taxon>
        <taxon>Actinomycetota</taxon>
        <taxon>Actinomycetes</taxon>
        <taxon>Propionibacteriales</taxon>
        <taxon>Propionibacteriaceae</taxon>
        <taxon>Cutibacterium</taxon>
    </lineage>
</organism>
<proteinExistence type="predicted"/>
<dbReference type="KEGG" id="pac:PPA1777"/>
<evidence type="ECO:0000313" key="3">
    <source>
        <dbReference type="EMBL" id="AAT83506.1"/>
    </source>
</evidence>
<evidence type="ECO:0000313" key="4">
    <source>
        <dbReference type="Proteomes" id="UP000000603"/>
    </source>
</evidence>
<sequence length="215" mass="23192">MWVESSVETLHSPLSIRGATSTVVAVTTYENRSRFTQRLQSRGSKNTTSGGDPSRRSAGWYIHHFIGSAFQLGTMATTYYASHTEPLNWDAHTNISWALLFIAIIVIPGLLTFVESFVEPDGSGQDVVAGVTIMLALGGIITMGVLADTPIVTTPVPFSILLPVSLALTAIAPCSLPGSNPRADNMFTETHYGAWSSRWVAPVVCLILWIVRLAS</sequence>
<name>Q6A6V7_CUTAK</name>
<feature type="transmembrane region" description="Helical" evidence="2">
    <location>
        <begin position="158"/>
        <end position="176"/>
    </location>
</feature>
<feature type="transmembrane region" description="Helical" evidence="2">
    <location>
        <begin position="94"/>
        <end position="114"/>
    </location>
</feature>
<feature type="transmembrane region" description="Helical" evidence="2">
    <location>
        <begin position="197"/>
        <end position="214"/>
    </location>
</feature>
<dbReference type="HOGENOM" id="CLU_110698_0_0_11"/>
<keyword evidence="2" id="KW-0812">Transmembrane</keyword>
<feature type="transmembrane region" description="Helical" evidence="2">
    <location>
        <begin position="61"/>
        <end position="82"/>
    </location>
</feature>
<dbReference type="EnsemblBacteria" id="AAT83506">
    <property type="protein sequence ID" value="AAT83506"/>
    <property type="gene ID" value="PPA1777"/>
</dbReference>
<accession>Q6A6V7</accession>
<reference evidence="3 4" key="1">
    <citation type="journal article" date="2004" name="Science">
        <title>The complete genome sequence of Propionibacterium acnes, a commensal of human skin.</title>
        <authorList>
            <person name="Bruggemann H."/>
            <person name="Henne A."/>
            <person name="Hoster F."/>
            <person name="Liesegang H."/>
            <person name="Wiezer A."/>
            <person name="Strittmatter A."/>
            <person name="Hujer S."/>
            <person name="Durre P."/>
            <person name="Gottschalk G."/>
        </authorList>
    </citation>
    <scope>NUCLEOTIDE SEQUENCE [LARGE SCALE GENOMIC DNA]</scope>
    <source>
        <strain evidence="4">DSM 16379 / KPA171202</strain>
    </source>
</reference>
<keyword evidence="2" id="KW-1133">Transmembrane helix</keyword>
<evidence type="ECO:0000256" key="2">
    <source>
        <dbReference type="SAM" id="Phobius"/>
    </source>
</evidence>
<feature type="region of interest" description="Disordered" evidence="1">
    <location>
        <begin position="35"/>
        <end position="55"/>
    </location>
</feature>
<dbReference type="AlphaFoldDB" id="Q6A6V7"/>
<feature type="compositionally biased region" description="Polar residues" evidence="1">
    <location>
        <begin position="35"/>
        <end position="51"/>
    </location>
</feature>
<feature type="transmembrane region" description="Helical" evidence="2">
    <location>
        <begin position="126"/>
        <end position="146"/>
    </location>
</feature>
<dbReference type="EMBL" id="AE017283">
    <property type="protein sequence ID" value="AAT83506.1"/>
    <property type="molecule type" value="Genomic_DNA"/>
</dbReference>
<protein>
    <submittedName>
        <fullName evidence="3">Hypothetical membrane protein</fullName>
    </submittedName>
</protein>